<evidence type="ECO:0000313" key="3">
    <source>
        <dbReference type="Proteomes" id="UP000004986"/>
    </source>
</evidence>
<organism evidence="2 3">
    <name type="scientific">Pseudomonas syringae pv. pisi str. 1704B</name>
    <dbReference type="NCBI Taxonomy" id="629263"/>
    <lineage>
        <taxon>Bacteria</taxon>
        <taxon>Pseudomonadati</taxon>
        <taxon>Pseudomonadota</taxon>
        <taxon>Gammaproteobacteria</taxon>
        <taxon>Pseudomonadales</taxon>
        <taxon>Pseudomonadaceae</taxon>
        <taxon>Pseudomonas</taxon>
        <taxon>Pseudomonas syringae</taxon>
    </lineage>
</organism>
<name>F3GMI6_PSESJ</name>
<dbReference type="HOGENOM" id="CLU_2677066_0_0_6"/>
<feature type="region of interest" description="Disordered" evidence="1">
    <location>
        <begin position="1"/>
        <end position="21"/>
    </location>
</feature>
<accession>F3GMI6</accession>
<dbReference type="AlphaFoldDB" id="F3GMI6"/>
<proteinExistence type="predicted"/>
<evidence type="ECO:0000256" key="1">
    <source>
        <dbReference type="SAM" id="MobiDB-lite"/>
    </source>
</evidence>
<dbReference type="Proteomes" id="UP000004986">
    <property type="component" value="Unassembled WGS sequence"/>
</dbReference>
<reference evidence="2 3" key="1">
    <citation type="journal article" date="2011" name="PLoS Pathog.">
        <title>Dynamic evolution of pathogenicity revealed by sequencing and comparative genomics of 19 Pseudomonas syringae isolates.</title>
        <authorList>
            <person name="Baltrus D.A."/>
            <person name="Nishimura M.T."/>
            <person name="Romanchuk A."/>
            <person name="Chang J.H."/>
            <person name="Mukhtar M.S."/>
            <person name="Cherkis K."/>
            <person name="Roach J."/>
            <person name="Grant S.R."/>
            <person name="Jones C.D."/>
            <person name="Dangl J.L."/>
        </authorList>
    </citation>
    <scope>NUCLEOTIDE SEQUENCE [LARGE SCALE GENOMIC DNA]</scope>
    <source>
        <strain evidence="2 3">1704B</strain>
    </source>
</reference>
<sequence>MPATGVKLKRDDASKSQPGNLFNMLRTGRHEVFQPPLQRRDAAEADKLVNLAQFCAQGRWSDQVTGLPAGGVVGL</sequence>
<gene>
    <name evidence="2" type="ORF">PSYPI_40734</name>
</gene>
<protein>
    <submittedName>
        <fullName evidence="2">Uncharacterized protein</fullName>
    </submittedName>
</protein>
<feature type="non-terminal residue" evidence="2">
    <location>
        <position position="75"/>
    </location>
</feature>
<dbReference type="EMBL" id="AEAI01002974">
    <property type="protein sequence ID" value="EGH48289.1"/>
    <property type="molecule type" value="Genomic_DNA"/>
</dbReference>
<keyword evidence="3" id="KW-1185">Reference proteome</keyword>
<evidence type="ECO:0000313" key="2">
    <source>
        <dbReference type="EMBL" id="EGH48289.1"/>
    </source>
</evidence>
<comment type="caution">
    <text evidence="2">The sequence shown here is derived from an EMBL/GenBank/DDBJ whole genome shotgun (WGS) entry which is preliminary data.</text>
</comment>